<accession>A0A382M1M7</accession>
<protein>
    <recommendedName>
        <fullName evidence="2">Tetrapyrrole methylase domain-containing protein</fullName>
    </recommendedName>
</protein>
<name>A0A382M1M7_9ZZZZ</name>
<dbReference type="Gene3D" id="3.40.1010.10">
    <property type="entry name" value="Cobalt-precorrin-4 Transmethylase, Domain 1"/>
    <property type="match status" value="1"/>
</dbReference>
<dbReference type="EMBL" id="UINC01090716">
    <property type="protein sequence ID" value="SVC42904.1"/>
    <property type="molecule type" value="Genomic_DNA"/>
</dbReference>
<dbReference type="AlphaFoldDB" id="A0A382M1M7"/>
<gene>
    <name evidence="1" type="ORF">METZ01_LOCUS295758</name>
</gene>
<dbReference type="InterPro" id="IPR035996">
    <property type="entry name" value="4pyrrol_Methylase_sf"/>
</dbReference>
<organism evidence="1">
    <name type="scientific">marine metagenome</name>
    <dbReference type="NCBI Taxonomy" id="408172"/>
    <lineage>
        <taxon>unclassified sequences</taxon>
        <taxon>metagenomes</taxon>
        <taxon>ecological metagenomes</taxon>
    </lineage>
</organism>
<evidence type="ECO:0008006" key="2">
    <source>
        <dbReference type="Google" id="ProtNLM"/>
    </source>
</evidence>
<feature type="non-terminal residue" evidence="1">
    <location>
        <position position="27"/>
    </location>
</feature>
<dbReference type="SUPFAM" id="SSF53790">
    <property type="entry name" value="Tetrapyrrole methylase"/>
    <property type="match status" value="1"/>
</dbReference>
<reference evidence="1" key="1">
    <citation type="submission" date="2018-05" db="EMBL/GenBank/DDBJ databases">
        <authorList>
            <person name="Lanie J.A."/>
            <person name="Ng W.-L."/>
            <person name="Kazmierczak K.M."/>
            <person name="Andrzejewski T.M."/>
            <person name="Davidsen T.M."/>
            <person name="Wayne K.J."/>
            <person name="Tettelin H."/>
            <person name="Glass J.I."/>
            <person name="Rusch D."/>
            <person name="Podicherti R."/>
            <person name="Tsui H.-C.T."/>
            <person name="Winkler M.E."/>
        </authorList>
    </citation>
    <scope>NUCLEOTIDE SEQUENCE</scope>
</reference>
<dbReference type="GO" id="GO:0008168">
    <property type="term" value="F:methyltransferase activity"/>
    <property type="evidence" value="ECO:0007669"/>
    <property type="project" value="InterPro"/>
</dbReference>
<sequence length="27" mass="2541">MAGTVTVVGLGPAGPELCTAEALQAIA</sequence>
<dbReference type="InterPro" id="IPR014777">
    <property type="entry name" value="4pyrrole_Mease_sub1"/>
</dbReference>
<evidence type="ECO:0000313" key="1">
    <source>
        <dbReference type="EMBL" id="SVC42904.1"/>
    </source>
</evidence>
<proteinExistence type="predicted"/>